<accession>A0A830ESQ8</accession>
<dbReference type="EMBL" id="BMPF01000001">
    <property type="protein sequence ID" value="GGL25789.1"/>
    <property type="molecule type" value="Genomic_DNA"/>
</dbReference>
<evidence type="ECO:0000259" key="2">
    <source>
        <dbReference type="Pfam" id="PF26255"/>
    </source>
</evidence>
<organism evidence="3 4">
    <name type="scientific">Halarchaeum grantii</name>
    <dbReference type="NCBI Taxonomy" id="1193105"/>
    <lineage>
        <taxon>Archaea</taxon>
        <taxon>Methanobacteriati</taxon>
        <taxon>Methanobacteriota</taxon>
        <taxon>Stenosarchaea group</taxon>
        <taxon>Halobacteria</taxon>
        <taxon>Halobacteriales</taxon>
        <taxon>Halobacteriaceae</taxon>
    </lineage>
</organism>
<evidence type="ECO:0000313" key="4">
    <source>
        <dbReference type="Proteomes" id="UP000628840"/>
    </source>
</evidence>
<feature type="transmembrane region" description="Helical" evidence="1">
    <location>
        <begin position="488"/>
        <end position="507"/>
    </location>
</feature>
<evidence type="ECO:0000313" key="3">
    <source>
        <dbReference type="EMBL" id="GGL25789.1"/>
    </source>
</evidence>
<dbReference type="Proteomes" id="UP000628840">
    <property type="component" value="Unassembled WGS sequence"/>
</dbReference>
<protein>
    <recommendedName>
        <fullName evidence="2">Envelope protein N-terminal domain-containing protein</fullName>
    </recommendedName>
</protein>
<feature type="domain" description="Envelope protein N-terminal" evidence="2">
    <location>
        <begin position="65"/>
        <end position="355"/>
    </location>
</feature>
<sequence length="510" mass="53163">MTRSLPRRLAAVALVVLLVSSSVAAPVAGATDSDSGECSPLSAIVAYATGNPAGGIAAASGCLAGSTTDDVEAVTNAEDNQTALQLYQAASAQAAADDQFLAQGANYANDTRHAAWSRAEIAYYKAIQNGSVKEVAREKAMRAIEDYYTQRQMTLAQHWEVQAHAAYALHQRAVNESGVADDLVTIRPLGDPVSDAYSPQTGPPKWNLTTNVTYLNGSTTALYSFGGVDQYDSGGSNPIKYPTVVRSIDGSDGVPSSQGKYTRIVVNSPSGSDINQFTYFNTTAYSTTWNRYSALASDLKGEFSTYANNTYPAIEDGRLNASQVLSTETRMFNLGTQAADSGSLYDSVAALAQLGLATPNLNGTGTMTVYYENRQYHGLLLAPQVPNGTWTANTTYNGSAPPLDDSALLATTTGETVHLTGEFRVGAISNQNGGSLNSVNATRAQYQTTNVTTLLEQINDTQRLIAQAEARQAAGGGGGSGSGGGGGGSIAVVGGLAVLALGIVIVLQRD</sequence>
<gene>
    <name evidence="3" type="ORF">GCM10009037_06740</name>
</gene>
<keyword evidence="1" id="KW-1133">Transmembrane helix</keyword>
<dbReference type="Pfam" id="PF26255">
    <property type="entry name" value="Viral_env_HRPV"/>
    <property type="match status" value="1"/>
</dbReference>
<keyword evidence="4" id="KW-1185">Reference proteome</keyword>
<proteinExistence type="predicted"/>
<reference evidence="3 4" key="1">
    <citation type="journal article" date="2019" name="Int. J. Syst. Evol. Microbiol.">
        <title>The Global Catalogue of Microorganisms (GCM) 10K type strain sequencing project: providing services to taxonomists for standard genome sequencing and annotation.</title>
        <authorList>
            <consortium name="The Broad Institute Genomics Platform"/>
            <consortium name="The Broad Institute Genome Sequencing Center for Infectious Disease"/>
            <person name="Wu L."/>
            <person name="Ma J."/>
        </authorList>
    </citation>
    <scope>NUCLEOTIDE SEQUENCE [LARGE SCALE GENOMIC DNA]</scope>
    <source>
        <strain evidence="3 4">JCM 19585</strain>
    </source>
</reference>
<keyword evidence="1" id="KW-0812">Transmembrane</keyword>
<dbReference type="InterPro" id="IPR058677">
    <property type="entry name" value="ORF4_N"/>
</dbReference>
<dbReference type="AlphaFoldDB" id="A0A830ESQ8"/>
<keyword evidence="1" id="KW-0472">Membrane</keyword>
<comment type="caution">
    <text evidence="3">The sequence shown here is derived from an EMBL/GenBank/DDBJ whole genome shotgun (WGS) entry which is preliminary data.</text>
</comment>
<evidence type="ECO:0000256" key="1">
    <source>
        <dbReference type="SAM" id="Phobius"/>
    </source>
</evidence>
<name>A0A830ESQ8_9EURY</name>